<dbReference type="CDD" id="cd00408">
    <property type="entry name" value="DHDPS-like"/>
    <property type="match status" value="1"/>
</dbReference>
<gene>
    <name evidence="12 16" type="primary">dapA</name>
    <name evidence="16" type="ORF">V3328_22995</name>
</gene>
<dbReference type="PANTHER" id="PTHR12128:SF66">
    <property type="entry name" value="4-HYDROXY-2-OXOGLUTARATE ALDOLASE, MITOCHONDRIAL"/>
    <property type="match status" value="1"/>
</dbReference>
<dbReference type="PRINTS" id="PR00146">
    <property type="entry name" value="DHPICSNTHASE"/>
</dbReference>
<dbReference type="GO" id="GO:0009089">
    <property type="term" value="P:lysine biosynthetic process via diaminopimelate"/>
    <property type="evidence" value="ECO:0007669"/>
    <property type="project" value="UniProtKB-UniRule"/>
</dbReference>
<protein>
    <recommendedName>
        <fullName evidence="4 12">4-hydroxy-tetrahydrodipicolinate synthase</fullName>
        <shortName evidence="12">HTPA synthase</shortName>
        <ecNumber evidence="4 12">4.3.3.7</ecNumber>
    </recommendedName>
</protein>
<dbReference type="Gene3D" id="3.20.20.70">
    <property type="entry name" value="Aldolase class I"/>
    <property type="match status" value="1"/>
</dbReference>
<dbReference type="RefSeq" id="WP_340332065.1">
    <property type="nucleotide sequence ID" value="NZ_JAZHOF010000011.1"/>
</dbReference>
<evidence type="ECO:0000256" key="9">
    <source>
        <dbReference type="ARBA" id="ARBA00023239"/>
    </source>
</evidence>
<dbReference type="Pfam" id="PF00701">
    <property type="entry name" value="DHDPS"/>
    <property type="match status" value="1"/>
</dbReference>
<dbReference type="PIRSF" id="PIRSF001365">
    <property type="entry name" value="DHDPS"/>
    <property type="match status" value="1"/>
</dbReference>
<comment type="catalytic activity">
    <reaction evidence="11 12">
        <text>L-aspartate 4-semialdehyde + pyruvate = (2S,4S)-4-hydroxy-2,3,4,5-tetrahydrodipicolinate + H2O + H(+)</text>
        <dbReference type="Rhea" id="RHEA:34171"/>
        <dbReference type="ChEBI" id="CHEBI:15361"/>
        <dbReference type="ChEBI" id="CHEBI:15377"/>
        <dbReference type="ChEBI" id="CHEBI:15378"/>
        <dbReference type="ChEBI" id="CHEBI:67139"/>
        <dbReference type="ChEBI" id="CHEBI:537519"/>
        <dbReference type="EC" id="4.3.3.7"/>
    </reaction>
</comment>
<organism evidence="16 17">
    <name type="scientific">Microbaculum marinum</name>
    <dbReference type="NCBI Taxonomy" id="1764581"/>
    <lineage>
        <taxon>Bacteria</taxon>
        <taxon>Pseudomonadati</taxon>
        <taxon>Pseudomonadota</taxon>
        <taxon>Alphaproteobacteria</taxon>
        <taxon>Hyphomicrobiales</taxon>
        <taxon>Tepidamorphaceae</taxon>
        <taxon>Microbaculum</taxon>
    </lineage>
</organism>
<keyword evidence="9 12" id="KW-0456">Lyase</keyword>
<reference evidence="16 17" key="1">
    <citation type="submission" date="2024-02" db="EMBL/GenBank/DDBJ databases">
        <title>Genome analysis and characterization of Microbaculum marinisediminis sp. nov., isolated from marine sediment.</title>
        <authorList>
            <person name="Du Z.-J."/>
            <person name="Ye Y.-Q."/>
            <person name="Zhang Z.-R."/>
            <person name="Yuan S.-M."/>
            <person name="Zhang X.-Y."/>
        </authorList>
    </citation>
    <scope>NUCLEOTIDE SEQUENCE [LARGE SCALE GENOMIC DNA]</scope>
    <source>
        <strain evidence="16 17">SDUM1044001</strain>
    </source>
</reference>
<feature type="binding site" evidence="12 15">
    <location>
        <position position="51"/>
    </location>
    <ligand>
        <name>pyruvate</name>
        <dbReference type="ChEBI" id="CHEBI:15361"/>
    </ligand>
</feature>
<comment type="caution">
    <text evidence="12">Lacks conserved residue(s) required for the propagation of feature annotation.</text>
</comment>
<feature type="binding site" evidence="12 15">
    <location>
        <position position="209"/>
    </location>
    <ligand>
        <name>pyruvate</name>
        <dbReference type="ChEBI" id="CHEBI:15361"/>
    </ligand>
</feature>
<dbReference type="InterPro" id="IPR002220">
    <property type="entry name" value="DapA-like"/>
</dbReference>
<comment type="caution">
    <text evidence="16">The sequence shown here is derived from an EMBL/GenBank/DDBJ whole genome shotgun (WGS) entry which is preliminary data.</text>
</comment>
<dbReference type="HAMAP" id="MF_00418">
    <property type="entry name" value="DapA"/>
    <property type="match status" value="1"/>
</dbReference>
<feature type="active site" description="Proton donor/acceptor" evidence="12 14">
    <location>
        <position position="139"/>
    </location>
</feature>
<comment type="pathway">
    <text evidence="2 12">Amino-acid biosynthesis; L-lysine biosynthesis via DAP pathway; (S)-tetrahydrodipicolinate from L-aspartate: step 3/4.</text>
</comment>
<keyword evidence="6 12" id="KW-0028">Amino-acid biosynthesis</keyword>
<name>A0AAW9S2H2_9HYPH</name>
<dbReference type="AlphaFoldDB" id="A0AAW9S2H2"/>
<evidence type="ECO:0000256" key="3">
    <source>
        <dbReference type="ARBA" id="ARBA00007592"/>
    </source>
</evidence>
<feature type="active site" description="Schiff-base intermediate with substrate" evidence="12 14">
    <location>
        <position position="167"/>
    </location>
</feature>
<evidence type="ECO:0000256" key="12">
    <source>
        <dbReference type="HAMAP-Rule" id="MF_00418"/>
    </source>
</evidence>
<evidence type="ECO:0000256" key="15">
    <source>
        <dbReference type="PIRSR" id="PIRSR001365-2"/>
    </source>
</evidence>
<dbReference type="PANTHER" id="PTHR12128">
    <property type="entry name" value="DIHYDRODIPICOLINATE SYNTHASE"/>
    <property type="match status" value="1"/>
</dbReference>
<keyword evidence="7 12" id="KW-0220">Diaminopimelate biosynthesis</keyword>
<dbReference type="SUPFAM" id="SSF51569">
    <property type="entry name" value="Aldolase"/>
    <property type="match status" value="1"/>
</dbReference>
<comment type="function">
    <text evidence="1 12">Catalyzes the condensation of (S)-aspartate-beta-semialdehyde [(S)-ASA] and pyruvate to 4-hydroxy-tetrahydrodipicolinate (HTPA).</text>
</comment>
<evidence type="ECO:0000256" key="13">
    <source>
        <dbReference type="PIRNR" id="PIRNR001365"/>
    </source>
</evidence>
<feature type="site" description="Part of a proton relay during catalysis" evidence="12">
    <location>
        <position position="113"/>
    </location>
</feature>
<evidence type="ECO:0000256" key="11">
    <source>
        <dbReference type="ARBA" id="ARBA00047836"/>
    </source>
</evidence>
<evidence type="ECO:0000256" key="4">
    <source>
        <dbReference type="ARBA" id="ARBA00012086"/>
    </source>
</evidence>
<keyword evidence="10 12" id="KW-0704">Schiff base</keyword>
<dbReference type="EC" id="4.3.3.7" evidence="4 12"/>
<evidence type="ECO:0000256" key="8">
    <source>
        <dbReference type="ARBA" id="ARBA00023154"/>
    </source>
</evidence>
<evidence type="ECO:0000256" key="7">
    <source>
        <dbReference type="ARBA" id="ARBA00022915"/>
    </source>
</evidence>
<dbReference type="InterPro" id="IPR013785">
    <property type="entry name" value="Aldolase_TIM"/>
</dbReference>
<evidence type="ECO:0000313" key="16">
    <source>
        <dbReference type="EMBL" id="MEJ8574368.1"/>
    </source>
</evidence>
<evidence type="ECO:0000256" key="5">
    <source>
        <dbReference type="ARBA" id="ARBA00022490"/>
    </source>
</evidence>
<dbReference type="GO" id="GO:0019877">
    <property type="term" value="P:diaminopimelate biosynthetic process"/>
    <property type="evidence" value="ECO:0007669"/>
    <property type="project" value="UniProtKB-UniRule"/>
</dbReference>
<dbReference type="SMART" id="SM01130">
    <property type="entry name" value="DHDPS"/>
    <property type="match status" value="1"/>
</dbReference>
<evidence type="ECO:0000256" key="10">
    <source>
        <dbReference type="ARBA" id="ARBA00023270"/>
    </source>
</evidence>
<keyword evidence="5 12" id="KW-0963">Cytoplasm</keyword>
<keyword evidence="8 12" id="KW-0457">Lysine biosynthesis</keyword>
<accession>A0AAW9S2H2</accession>
<evidence type="ECO:0000256" key="6">
    <source>
        <dbReference type="ARBA" id="ARBA00022605"/>
    </source>
</evidence>
<dbReference type="EMBL" id="JAZHOF010000011">
    <property type="protein sequence ID" value="MEJ8574368.1"/>
    <property type="molecule type" value="Genomic_DNA"/>
</dbReference>
<comment type="caution">
    <text evidence="12">Was originally thought to be a dihydrodipicolinate synthase (DHDPS), catalyzing the condensation of (S)-aspartate-beta-semialdehyde [(S)-ASA] and pyruvate to dihydrodipicolinate (DHDP). However, it was shown in E.coli that the product of the enzymatic reaction is not dihydrodipicolinate but in fact (4S)-4-hydroxy-2,3,4,5-tetrahydro-(2S)-dipicolinic acid (HTPA), and that the consecutive dehydration reaction leading to DHDP is not spontaneous but catalyzed by DapB.</text>
</comment>
<comment type="similarity">
    <text evidence="3 12 13">Belongs to the DapA family.</text>
</comment>
<proteinExistence type="inferred from homology"/>
<evidence type="ECO:0000256" key="2">
    <source>
        <dbReference type="ARBA" id="ARBA00005120"/>
    </source>
</evidence>
<comment type="subunit">
    <text evidence="12">Homotetramer; dimer of dimers.</text>
</comment>
<evidence type="ECO:0000256" key="14">
    <source>
        <dbReference type="PIRSR" id="PIRSR001365-1"/>
    </source>
</evidence>
<dbReference type="Proteomes" id="UP001378188">
    <property type="component" value="Unassembled WGS sequence"/>
</dbReference>
<dbReference type="InterPro" id="IPR005263">
    <property type="entry name" value="DapA"/>
</dbReference>
<dbReference type="NCBIfam" id="TIGR00674">
    <property type="entry name" value="dapA"/>
    <property type="match status" value="1"/>
</dbReference>
<keyword evidence="17" id="KW-1185">Reference proteome</keyword>
<dbReference type="GO" id="GO:0008840">
    <property type="term" value="F:4-hydroxy-tetrahydrodipicolinate synthase activity"/>
    <property type="evidence" value="ECO:0007669"/>
    <property type="project" value="UniProtKB-UniRule"/>
</dbReference>
<comment type="subcellular location">
    <subcellularLocation>
        <location evidence="12">Cytoplasm</location>
    </subcellularLocation>
</comment>
<dbReference type="GO" id="GO:0005737">
    <property type="term" value="C:cytoplasm"/>
    <property type="evidence" value="ECO:0007669"/>
    <property type="project" value="UniProtKB-SubCell"/>
</dbReference>
<evidence type="ECO:0000313" key="17">
    <source>
        <dbReference type="Proteomes" id="UP001378188"/>
    </source>
</evidence>
<sequence>MSLVAADLKGVLPALVTPFDKAGKFDPAAMSALIDRVFAAGAAGIVPLGGTGEYTALSHDERLAVIETSVAAAKGRGPVIAGVLSPGFEEAAAAGKAFGAAGVDALMVVTPFYVIAGQQGLLDYYRRMRDEVGLPIVLYEIPTRTNVSYAPETVAALAEEGVAIGIKYSNYDMVKFTRVMRAAGDRMAVMSGEDSLLVAHMVLGAPGAILATANVYPEHWVECFNRASSGDFAGAAVLQKDLYPMIEAFFCEPNPGPLKKAMAIAGHDVGPVRLPLVDVTPETDARLRSVMRDVPDVSTSGRMARSA</sequence>
<evidence type="ECO:0000256" key="1">
    <source>
        <dbReference type="ARBA" id="ARBA00003294"/>
    </source>
</evidence>